<sequence>MALSAVVCGPGGVAGVTYALAAGREIGCGTDSSGNALFLQVSTLSDDQPVMGGEVVGLEIGGAVLGVLAVAWCLRVVRDFIYSDGGEG</sequence>
<dbReference type="Proteomes" id="UP000235347">
    <property type="component" value="Unassembled WGS sequence"/>
</dbReference>
<evidence type="ECO:0000313" key="1">
    <source>
        <dbReference type="EMBL" id="PMS27681.1"/>
    </source>
</evidence>
<comment type="caution">
    <text evidence="1">The sequence shown here is derived from an EMBL/GenBank/DDBJ whole genome shotgun (WGS) entry which is preliminary data.</text>
</comment>
<name>A0A2N7WE93_9BURK</name>
<accession>A0A2N7WE93</accession>
<keyword evidence="2" id="KW-1185">Reference proteome</keyword>
<proteinExistence type="predicted"/>
<gene>
    <name evidence="1" type="ORF">C0Z19_03140</name>
</gene>
<organism evidence="1 2">
    <name type="scientific">Trinickia soli</name>
    <dbReference type="NCBI Taxonomy" id="380675"/>
    <lineage>
        <taxon>Bacteria</taxon>
        <taxon>Pseudomonadati</taxon>
        <taxon>Pseudomonadota</taxon>
        <taxon>Betaproteobacteria</taxon>
        <taxon>Burkholderiales</taxon>
        <taxon>Burkholderiaceae</taxon>
        <taxon>Trinickia</taxon>
    </lineage>
</organism>
<evidence type="ECO:0000313" key="2">
    <source>
        <dbReference type="Proteomes" id="UP000235347"/>
    </source>
</evidence>
<dbReference type="EMBL" id="PNYB01000002">
    <property type="protein sequence ID" value="PMS27681.1"/>
    <property type="molecule type" value="Genomic_DNA"/>
</dbReference>
<dbReference type="AlphaFoldDB" id="A0A2N7WE93"/>
<reference evidence="1 2" key="1">
    <citation type="submission" date="2018-01" db="EMBL/GenBank/DDBJ databases">
        <title>Whole genome analyses suggest that Burkholderia sensu lato contains two further novel genera in the rhizoxinica-symbiotica group Mycetohabitans gen. nov., and Trinickia gen. nov.: implications for the evolution of diazotrophy and nodulation in the Burkholderiaceae.</title>
        <authorList>
            <person name="Estrada-de los Santos P."/>
            <person name="Palmer M."/>
            <person name="Chavez-Ramirez B."/>
            <person name="Beukes C."/>
            <person name="Steenkamp E.T."/>
            <person name="Hirsch A.M."/>
            <person name="Manyaka P."/>
            <person name="Maluk M."/>
            <person name="Lafos M."/>
            <person name="Crook M."/>
            <person name="Gross E."/>
            <person name="Simon M.F."/>
            <person name="Bueno dos Reis Junior F."/>
            <person name="Poole P.S."/>
            <person name="Venter S.N."/>
            <person name="James E.K."/>
        </authorList>
    </citation>
    <scope>NUCLEOTIDE SEQUENCE [LARGE SCALE GENOMIC DNA]</scope>
    <source>
        <strain evidence="1 2">GP25-8</strain>
    </source>
</reference>
<protein>
    <submittedName>
        <fullName evidence="1">Uncharacterized protein</fullName>
    </submittedName>
</protein>